<name>E8M6M8_PHOS4</name>
<accession>E8M6M8</accession>
<dbReference type="Proteomes" id="UP000006228">
    <property type="component" value="Unassembled WGS sequence"/>
</dbReference>
<gene>
    <name evidence="1" type="ORF">VISI1226_22290</name>
</gene>
<organism evidence="1 2">
    <name type="scientific">Vibrio sinaloensis DSM 21326</name>
    <dbReference type="NCBI Taxonomy" id="945550"/>
    <lineage>
        <taxon>Bacteria</taxon>
        <taxon>Pseudomonadati</taxon>
        <taxon>Pseudomonadota</taxon>
        <taxon>Gammaproteobacteria</taxon>
        <taxon>Vibrionales</taxon>
        <taxon>Vibrionaceae</taxon>
        <taxon>Vibrio</taxon>
        <taxon>Vibrio oreintalis group</taxon>
    </lineage>
</organism>
<comment type="caution">
    <text evidence="1">The sequence shown here is derived from an EMBL/GenBank/DDBJ whole genome shotgun (WGS) entry which is preliminary data.</text>
</comment>
<evidence type="ECO:0000313" key="2">
    <source>
        <dbReference type="Proteomes" id="UP000006228"/>
    </source>
</evidence>
<dbReference type="EMBL" id="AEVT01000059">
    <property type="protein sequence ID" value="EGA70346.1"/>
    <property type="molecule type" value="Genomic_DNA"/>
</dbReference>
<sequence>MNFGGQLKTSTLVEVNRKICVSAFVLKNAFVGQGLACELSIYEGYR</sequence>
<evidence type="ECO:0000313" key="1">
    <source>
        <dbReference type="EMBL" id="EGA70346.1"/>
    </source>
</evidence>
<proteinExistence type="predicted"/>
<reference evidence="1 2" key="1">
    <citation type="journal article" date="2012" name="Int. J. Syst. Evol. Microbiol.">
        <title>Vibrio caribbeanicus sp. nov., isolated from the marine sponge Scleritoderma cyanea.</title>
        <authorList>
            <person name="Hoffmann M."/>
            <person name="Monday S.R."/>
            <person name="Allard M.W."/>
            <person name="Strain E.A."/>
            <person name="Whittaker P."/>
            <person name="Naum M."/>
            <person name="McCarthy P.J."/>
            <person name="Lopez J.V."/>
            <person name="Fischer M."/>
            <person name="Brown E.W."/>
        </authorList>
    </citation>
    <scope>NUCLEOTIDE SEQUENCE [LARGE SCALE GENOMIC DNA]</scope>
    <source>
        <strain evidence="2">DSMZ 21326</strain>
    </source>
</reference>
<protein>
    <submittedName>
        <fullName evidence="1">Uncharacterized protein</fullName>
    </submittedName>
</protein>
<dbReference type="AlphaFoldDB" id="E8M6M8"/>